<accession>A0A261Y1E4</accession>
<evidence type="ECO:0000313" key="3">
    <source>
        <dbReference type="Proteomes" id="UP000242875"/>
    </source>
</evidence>
<dbReference type="InterPro" id="IPR040610">
    <property type="entry name" value="SNRNP25_ubiquitin"/>
</dbReference>
<proteinExistence type="predicted"/>
<sequence>MEEEEEHLKRVIDSLLEDVSLQDIDRTTTLEELNLLIAHEQGQAFRVTIDRGVFGQVELLVHQADTLKTIKRRFQGRVDAATHKPVHWKHVWRTYDLQLAGKILRDDTQAASAMALNNGDVLAFVRKRRDKESKWRA</sequence>
<dbReference type="EMBL" id="MVBO01000045">
    <property type="protein sequence ID" value="OZJ04324.1"/>
    <property type="molecule type" value="Genomic_DNA"/>
</dbReference>
<dbReference type="SUPFAM" id="SSF54236">
    <property type="entry name" value="Ubiquitin-like"/>
    <property type="match status" value="1"/>
</dbReference>
<name>A0A261Y1E4_9FUNG</name>
<evidence type="ECO:0000259" key="1">
    <source>
        <dbReference type="Pfam" id="PF18036"/>
    </source>
</evidence>
<dbReference type="OrthoDB" id="72819at2759"/>
<dbReference type="Proteomes" id="UP000242875">
    <property type="component" value="Unassembled WGS sequence"/>
</dbReference>
<evidence type="ECO:0000313" key="2">
    <source>
        <dbReference type="EMBL" id="OZJ04324.1"/>
    </source>
</evidence>
<gene>
    <name evidence="2" type="ORF">BZG36_03152</name>
</gene>
<protein>
    <recommendedName>
        <fullName evidence="1">SNRNP25 ubiquitin-like domain-containing protein</fullName>
    </recommendedName>
</protein>
<dbReference type="AlphaFoldDB" id="A0A261Y1E4"/>
<feature type="domain" description="SNRNP25 ubiquitin-like" evidence="1">
    <location>
        <begin position="46"/>
        <end position="127"/>
    </location>
</feature>
<comment type="caution">
    <text evidence="2">The sequence shown here is derived from an EMBL/GenBank/DDBJ whole genome shotgun (WGS) entry which is preliminary data.</text>
</comment>
<organism evidence="2 3">
    <name type="scientific">Bifiguratus adelaidae</name>
    <dbReference type="NCBI Taxonomy" id="1938954"/>
    <lineage>
        <taxon>Eukaryota</taxon>
        <taxon>Fungi</taxon>
        <taxon>Fungi incertae sedis</taxon>
        <taxon>Mucoromycota</taxon>
        <taxon>Mucoromycotina</taxon>
        <taxon>Endogonomycetes</taxon>
        <taxon>Endogonales</taxon>
        <taxon>Endogonales incertae sedis</taxon>
        <taxon>Bifiguratus</taxon>
    </lineage>
</organism>
<dbReference type="InterPro" id="IPR029071">
    <property type="entry name" value="Ubiquitin-like_domsf"/>
</dbReference>
<keyword evidence="3" id="KW-1185">Reference proteome</keyword>
<dbReference type="Pfam" id="PF18036">
    <property type="entry name" value="Ubiquitin_4"/>
    <property type="match status" value="1"/>
</dbReference>
<reference evidence="2 3" key="1">
    <citation type="journal article" date="2017" name="Mycologia">
        <title>Bifiguratus adelaidae, gen. et sp. nov., a new member of Mucoromycotina in endophytic and soil-dwelling habitats.</title>
        <authorList>
            <person name="Torres-Cruz T.J."/>
            <person name="Billingsley Tobias T.L."/>
            <person name="Almatruk M."/>
            <person name="Hesse C."/>
            <person name="Kuske C.R."/>
            <person name="Desiro A."/>
            <person name="Benucci G.M."/>
            <person name="Bonito G."/>
            <person name="Stajich J.E."/>
            <person name="Dunlap C."/>
            <person name="Arnold A.E."/>
            <person name="Porras-Alfaro A."/>
        </authorList>
    </citation>
    <scope>NUCLEOTIDE SEQUENCE [LARGE SCALE GENOMIC DNA]</scope>
    <source>
        <strain evidence="2 3">AZ0501</strain>
    </source>
</reference>
<dbReference type="Gene3D" id="3.10.20.90">
    <property type="entry name" value="Phosphatidylinositol 3-kinase Catalytic Subunit, Chain A, domain 1"/>
    <property type="match status" value="1"/>
</dbReference>